<evidence type="ECO:0000256" key="3">
    <source>
        <dbReference type="ARBA" id="ARBA00023163"/>
    </source>
</evidence>
<dbReference type="InterPro" id="IPR009057">
    <property type="entry name" value="Homeodomain-like_sf"/>
</dbReference>
<gene>
    <name evidence="5" type="ORF">ABXR19_07030</name>
</gene>
<keyword evidence="6" id="KW-1185">Reference proteome</keyword>
<comment type="caution">
    <text evidence="5">The sequence shown here is derived from an EMBL/GenBank/DDBJ whole genome shotgun (WGS) entry which is preliminary data.</text>
</comment>
<dbReference type="PROSITE" id="PS01124">
    <property type="entry name" value="HTH_ARAC_FAMILY_2"/>
    <property type="match status" value="1"/>
</dbReference>
<name>A0ABV2TJ41_9RHOO</name>
<reference evidence="5 6" key="1">
    <citation type="submission" date="2024-07" db="EMBL/GenBank/DDBJ databases">
        <title>Uliginosibacterium flavum JJ3220;KACC:17644.</title>
        <authorList>
            <person name="Kim M.K."/>
        </authorList>
    </citation>
    <scope>NUCLEOTIDE SEQUENCE [LARGE SCALE GENOMIC DNA]</scope>
    <source>
        <strain evidence="5 6">KACC:17644</strain>
    </source>
</reference>
<keyword evidence="1" id="KW-0805">Transcription regulation</keyword>
<accession>A0ABV2TJ41</accession>
<evidence type="ECO:0000256" key="1">
    <source>
        <dbReference type="ARBA" id="ARBA00023015"/>
    </source>
</evidence>
<dbReference type="PANTHER" id="PTHR47894">
    <property type="entry name" value="HTH-TYPE TRANSCRIPTIONAL REGULATOR GADX"/>
    <property type="match status" value="1"/>
</dbReference>
<proteinExistence type="predicted"/>
<protein>
    <submittedName>
        <fullName evidence="5">Helix-turn-helix transcriptional regulator</fullName>
    </submittedName>
</protein>
<dbReference type="EMBL" id="JBEWZI010000006">
    <property type="protein sequence ID" value="MET7013937.1"/>
    <property type="molecule type" value="Genomic_DNA"/>
</dbReference>
<organism evidence="5 6">
    <name type="scientific">Uliginosibacterium flavum</name>
    <dbReference type="NCBI Taxonomy" id="1396831"/>
    <lineage>
        <taxon>Bacteria</taxon>
        <taxon>Pseudomonadati</taxon>
        <taxon>Pseudomonadota</taxon>
        <taxon>Betaproteobacteria</taxon>
        <taxon>Rhodocyclales</taxon>
        <taxon>Zoogloeaceae</taxon>
        <taxon>Uliginosibacterium</taxon>
    </lineage>
</organism>
<dbReference type="SMART" id="SM00342">
    <property type="entry name" value="HTH_ARAC"/>
    <property type="match status" value="1"/>
</dbReference>
<dbReference type="Gene3D" id="1.10.10.60">
    <property type="entry name" value="Homeodomain-like"/>
    <property type="match status" value="1"/>
</dbReference>
<evidence type="ECO:0000259" key="4">
    <source>
        <dbReference type="PROSITE" id="PS01124"/>
    </source>
</evidence>
<dbReference type="InterPro" id="IPR018060">
    <property type="entry name" value="HTH_AraC"/>
</dbReference>
<dbReference type="Proteomes" id="UP001549691">
    <property type="component" value="Unassembled WGS sequence"/>
</dbReference>
<dbReference type="Pfam" id="PF12833">
    <property type="entry name" value="HTH_18"/>
    <property type="match status" value="1"/>
</dbReference>
<evidence type="ECO:0000313" key="5">
    <source>
        <dbReference type="EMBL" id="MET7013937.1"/>
    </source>
</evidence>
<dbReference type="SUPFAM" id="SSF46689">
    <property type="entry name" value="Homeodomain-like"/>
    <property type="match status" value="1"/>
</dbReference>
<evidence type="ECO:0000313" key="6">
    <source>
        <dbReference type="Proteomes" id="UP001549691"/>
    </source>
</evidence>
<keyword evidence="2" id="KW-0238">DNA-binding</keyword>
<feature type="domain" description="HTH araC/xylS-type" evidence="4">
    <location>
        <begin position="179"/>
        <end position="276"/>
    </location>
</feature>
<evidence type="ECO:0000256" key="2">
    <source>
        <dbReference type="ARBA" id="ARBA00023125"/>
    </source>
</evidence>
<keyword evidence="3" id="KW-0804">Transcription</keyword>
<dbReference type="RefSeq" id="WP_354600399.1">
    <property type="nucleotide sequence ID" value="NZ_JBEWZI010000006.1"/>
</dbReference>
<dbReference type="PANTHER" id="PTHR47894:SF4">
    <property type="entry name" value="HTH-TYPE TRANSCRIPTIONAL REGULATOR GADX"/>
    <property type="match status" value="1"/>
</dbReference>
<sequence length="276" mass="30046">MTAASRLDQLLALLLELSRRETPLPCLCVRALSSHRLNAFDVTGPLVALPLQGRKRALEGGEWISSVPGELFLVPGSRRVDVENIPDAESGEYVALGVLISANILEAARQLIPDHVQAEPGPIASVPLESLVDPLLKWGESLQHERYPQACHGMLGVVLRLYEMGYHGLLSRPVESLAARVRNLVAGNLSREWVSGDIEDALGMSGATLRRHLAAEGTSLRDVIVNARLARSLELLYSTRLPVKAVAQRVGYASASSFTKRFTERYGMEPSRIGNA</sequence>